<organism evidence="2 3">
    <name type="scientific">Bacillus cereus TIAC219</name>
    <dbReference type="NCBI Taxonomy" id="718222"/>
    <lineage>
        <taxon>Bacteria</taxon>
        <taxon>Bacillati</taxon>
        <taxon>Bacillota</taxon>
        <taxon>Bacilli</taxon>
        <taxon>Bacillales</taxon>
        <taxon>Bacillaceae</taxon>
        <taxon>Bacillus</taxon>
        <taxon>Bacillus cereus group</taxon>
    </lineage>
</organism>
<dbReference type="RefSeq" id="WP_000091692.1">
    <property type="nucleotide sequence ID" value="NZ_KB976014.1"/>
</dbReference>
<dbReference type="Gene3D" id="3.40.50.300">
    <property type="entry name" value="P-loop containing nucleotide triphosphate hydrolases"/>
    <property type="match status" value="1"/>
</dbReference>
<sequence>MSRTGEKLLSKIIQNNDPQAIIRFNLRSDHFRTKEERDVLRFIKDYAEKNRNQAPPFDTVVEEVLDFNYEPNVGDTYEYLVNDLKGTNAKYMYLQLLQGSASKKFGEMPDNEGIEYGQWLVEQVGNVLDTNSIGGKIGIDAKVDTEDFLYELKRRQQGESFKIWLSKFHDINEAIGGYFTGNMYTFYGRSGRGKSATTLAECVHMGMEGANVLIWALEMSKYEVLVRIYSIVAATKKLFKTKIKGVEYGAGFNTKDLLMGTISDEHMTHFETFLKNINDHIKGNIVIRGVDCENFTDRTYKALEKDIINSNADVVLVDPFYYMHTPKNESGVNGGNFAALSMKLRALAGRTKVVLMVITQAEETKDENDKDSDERILRPPMRDEIKKTKQVLEDATNTFGIDTLDGEGIIKLGKGRNGGEGVSVNLIYLAGYGIISQMPTGSVAAEALKDDW</sequence>
<reference evidence="2 3" key="1">
    <citation type="submission" date="2013-01" db="EMBL/GenBank/DDBJ databases">
        <title>The Genome Sequence of Bacillus cereus TIAC219.</title>
        <authorList>
            <consortium name="The Broad Institute Genome Sequencing Platform"/>
            <consortium name="The Broad Institute Genome Sequencing Center for Infectious Disease"/>
            <person name="Feldgarden M."/>
            <person name="Van der Auwera G.A."/>
            <person name="Mahillon J."/>
            <person name="Duprez V."/>
            <person name="Timmery S."/>
            <person name="Mattelet C."/>
            <person name="Dierick K."/>
            <person name="Sun M."/>
            <person name="Yu Z."/>
            <person name="Zhu L."/>
            <person name="Hu X."/>
            <person name="Shank E.B."/>
            <person name="Swiecicka I."/>
            <person name="Hansen B.M."/>
            <person name="Andrup L."/>
            <person name="Walker B."/>
            <person name="Young S.K."/>
            <person name="Zeng Q."/>
            <person name="Gargeya S."/>
            <person name="Fitzgerald M."/>
            <person name="Haas B."/>
            <person name="Abouelleil A."/>
            <person name="Alvarado L."/>
            <person name="Arachchi H.M."/>
            <person name="Berlin A.M."/>
            <person name="Chapman S.B."/>
            <person name="Dewar J."/>
            <person name="Goldberg J."/>
            <person name="Griggs A."/>
            <person name="Gujja S."/>
            <person name="Hansen M."/>
            <person name="Howarth C."/>
            <person name="Imamovic A."/>
            <person name="Larimer J."/>
            <person name="McCowan C."/>
            <person name="Murphy C."/>
            <person name="Neiman D."/>
            <person name="Pearson M."/>
            <person name="Priest M."/>
            <person name="Roberts A."/>
            <person name="Saif S."/>
            <person name="Shea T."/>
            <person name="Sisk P."/>
            <person name="Sykes S."/>
            <person name="Wortman J."/>
            <person name="Nusbaum C."/>
            <person name="Birren B."/>
        </authorList>
    </citation>
    <scope>NUCLEOTIDE SEQUENCE [LARGE SCALE GENOMIC DNA]</scope>
    <source>
        <strain evidence="2 3">TIAC219</strain>
    </source>
</reference>
<dbReference type="AlphaFoldDB" id="A0ABC9SQL2"/>
<feature type="domain" description="SF4 helicase" evidence="1">
    <location>
        <begin position="166"/>
        <end position="368"/>
    </location>
</feature>
<dbReference type="InterPro" id="IPR027417">
    <property type="entry name" value="P-loop_NTPase"/>
</dbReference>
<protein>
    <recommendedName>
        <fullName evidence="1">SF4 helicase domain-containing protein</fullName>
    </recommendedName>
</protein>
<comment type="caution">
    <text evidence="2">The sequence shown here is derived from an EMBL/GenBank/DDBJ whole genome shotgun (WGS) entry which is preliminary data.</text>
</comment>
<accession>A0ABC9SQL2</accession>
<proteinExistence type="predicted"/>
<name>A0ABC9SQL2_BACCE</name>
<dbReference type="Pfam" id="PF03796">
    <property type="entry name" value="DnaB_C"/>
    <property type="match status" value="1"/>
</dbReference>
<evidence type="ECO:0000313" key="2">
    <source>
        <dbReference type="EMBL" id="EOQ57881.1"/>
    </source>
</evidence>
<gene>
    <name evidence="2" type="ORF">IAY_06205</name>
</gene>
<dbReference type="Proteomes" id="UP000014060">
    <property type="component" value="Unassembled WGS sequence"/>
</dbReference>
<dbReference type="SUPFAM" id="SSF52540">
    <property type="entry name" value="P-loop containing nucleoside triphosphate hydrolases"/>
    <property type="match status" value="1"/>
</dbReference>
<evidence type="ECO:0000259" key="1">
    <source>
        <dbReference type="Pfam" id="PF03796"/>
    </source>
</evidence>
<dbReference type="EMBL" id="AHCJ01000083">
    <property type="protein sequence ID" value="EOQ57881.1"/>
    <property type="molecule type" value="Genomic_DNA"/>
</dbReference>
<evidence type="ECO:0000313" key="3">
    <source>
        <dbReference type="Proteomes" id="UP000014060"/>
    </source>
</evidence>
<dbReference type="InterPro" id="IPR007694">
    <property type="entry name" value="DNA_helicase_DnaB-like_C"/>
</dbReference>